<feature type="transmembrane region" description="Helical" evidence="1">
    <location>
        <begin position="122"/>
        <end position="143"/>
    </location>
</feature>
<proteinExistence type="predicted"/>
<feature type="transmembrane region" description="Helical" evidence="1">
    <location>
        <begin position="84"/>
        <end position="101"/>
    </location>
</feature>
<evidence type="ECO:0000313" key="3">
    <source>
        <dbReference type="EMBL" id="CDW31961.1"/>
    </source>
</evidence>
<dbReference type="PANTHER" id="PTHR46593">
    <property type="entry name" value="TRANSMEMBRANE PROTEIN 64"/>
    <property type="match status" value="1"/>
</dbReference>
<dbReference type="GO" id="GO:0005783">
    <property type="term" value="C:endoplasmic reticulum"/>
    <property type="evidence" value="ECO:0007669"/>
    <property type="project" value="TreeGrafter"/>
</dbReference>
<feature type="transmembrane region" description="Helical" evidence="1">
    <location>
        <begin position="275"/>
        <end position="295"/>
    </location>
</feature>
<reference evidence="3" key="1">
    <citation type="submission" date="2014-05" db="EMBL/GenBank/DDBJ databases">
        <authorList>
            <person name="Chronopoulou M."/>
        </authorList>
    </citation>
    <scope>NUCLEOTIDE SEQUENCE</scope>
    <source>
        <tissue evidence="3">Whole organism</tissue>
    </source>
</reference>
<feature type="transmembrane region" description="Helical" evidence="1">
    <location>
        <begin position="149"/>
        <end position="175"/>
    </location>
</feature>
<feature type="domain" description="VTT" evidence="2">
    <location>
        <begin position="142"/>
        <end position="257"/>
    </location>
</feature>
<organism evidence="3">
    <name type="scientific">Lepeophtheirus salmonis</name>
    <name type="common">Salmon louse</name>
    <name type="synonym">Caligus salmonis</name>
    <dbReference type="NCBI Taxonomy" id="72036"/>
    <lineage>
        <taxon>Eukaryota</taxon>
        <taxon>Metazoa</taxon>
        <taxon>Ecdysozoa</taxon>
        <taxon>Arthropoda</taxon>
        <taxon>Crustacea</taxon>
        <taxon>Multicrustacea</taxon>
        <taxon>Hexanauplia</taxon>
        <taxon>Copepoda</taxon>
        <taxon>Siphonostomatoida</taxon>
        <taxon>Caligidae</taxon>
        <taxon>Lepeophtheirus</taxon>
    </lineage>
</organism>
<dbReference type="OrthoDB" id="166803at2759"/>
<dbReference type="AlphaFoldDB" id="A0A0K2U2Q4"/>
<keyword evidence="1" id="KW-0812">Transmembrane</keyword>
<dbReference type="GO" id="GO:0051480">
    <property type="term" value="P:regulation of cytosolic calcium ion concentration"/>
    <property type="evidence" value="ECO:0007669"/>
    <property type="project" value="TreeGrafter"/>
</dbReference>
<dbReference type="EMBL" id="HACA01014600">
    <property type="protein sequence ID" value="CDW31961.1"/>
    <property type="molecule type" value="Transcribed_RNA"/>
</dbReference>
<sequence>FCRYMTQVRTTVLQSNNKTSHLIACESQHQSLVPHSHSIHVILGMHHQDTKSVLPVTVVDQDDKKNVSSKKHFSCSVTNCLRCSIIATFIFTFILICYALLRQYLPFCLKWIQERENDNIALLAFVLLYTLVSLPFTWGYIVVNVATGYLYGFINGLAVTLLTATTGVCIAHTLMKCCLRTQWLKKILFSSDTFQQIHLLLSCSKAFKLVMLSRLTPIPFGFQNAVFALGDIPTFQYLIATFLGLFPCQILNLYMGTTLRSMEEVFHSNLSSSKSGLYVLLLQMIIAIVVGLIIVRKAKEQLARIQEEQATNKVMMDTKESPQIVLK</sequence>
<name>A0A0K2U2Q4_LEPSM</name>
<keyword evidence="1" id="KW-1133">Transmembrane helix</keyword>
<dbReference type="InterPro" id="IPR053069">
    <property type="entry name" value="TVP38/TMEM64"/>
</dbReference>
<keyword evidence="1" id="KW-0472">Membrane</keyword>
<feature type="non-terminal residue" evidence="3">
    <location>
        <position position="1"/>
    </location>
</feature>
<accession>A0A0K2U2Q4</accession>
<evidence type="ECO:0000259" key="2">
    <source>
        <dbReference type="Pfam" id="PF09335"/>
    </source>
</evidence>
<evidence type="ECO:0000256" key="1">
    <source>
        <dbReference type="SAM" id="Phobius"/>
    </source>
</evidence>
<dbReference type="InterPro" id="IPR032816">
    <property type="entry name" value="VTT_dom"/>
</dbReference>
<feature type="transmembrane region" description="Helical" evidence="1">
    <location>
        <begin position="237"/>
        <end position="255"/>
    </location>
</feature>
<dbReference type="PANTHER" id="PTHR46593:SF1">
    <property type="entry name" value="TRANSMEMBRANE PROTEIN 64"/>
    <property type="match status" value="1"/>
</dbReference>
<dbReference type="Pfam" id="PF09335">
    <property type="entry name" value="VTT_dom"/>
    <property type="match status" value="1"/>
</dbReference>
<protein>
    <recommendedName>
        <fullName evidence="2">VTT domain-containing protein</fullName>
    </recommendedName>
</protein>